<dbReference type="AlphaFoldDB" id="A0A5C3LAF9"/>
<gene>
    <name evidence="1" type="ORF">FA15DRAFT_290134</name>
</gene>
<dbReference type="Proteomes" id="UP000307440">
    <property type="component" value="Unassembled WGS sequence"/>
</dbReference>
<keyword evidence="2" id="KW-1185">Reference proteome</keyword>
<accession>A0A5C3LAF9</accession>
<evidence type="ECO:0000313" key="1">
    <source>
        <dbReference type="EMBL" id="TFK29770.1"/>
    </source>
</evidence>
<reference evidence="1 2" key="1">
    <citation type="journal article" date="2019" name="Nat. Ecol. Evol.">
        <title>Megaphylogeny resolves global patterns of mushroom evolution.</title>
        <authorList>
            <person name="Varga T."/>
            <person name="Krizsan K."/>
            <person name="Foldi C."/>
            <person name="Dima B."/>
            <person name="Sanchez-Garcia M."/>
            <person name="Sanchez-Ramirez S."/>
            <person name="Szollosi G.J."/>
            <person name="Szarkandi J.G."/>
            <person name="Papp V."/>
            <person name="Albert L."/>
            <person name="Andreopoulos W."/>
            <person name="Angelini C."/>
            <person name="Antonin V."/>
            <person name="Barry K.W."/>
            <person name="Bougher N.L."/>
            <person name="Buchanan P."/>
            <person name="Buyck B."/>
            <person name="Bense V."/>
            <person name="Catcheside P."/>
            <person name="Chovatia M."/>
            <person name="Cooper J."/>
            <person name="Damon W."/>
            <person name="Desjardin D."/>
            <person name="Finy P."/>
            <person name="Geml J."/>
            <person name="Haridas S."/>
            <person name="Hughes K."/>
            <person name="Justo A."/>
            <person name="Karasinski D."/>
            <person name="Kautmanova I."/>
            <person name="Kiss B."/>
            <person name="Kocsube S."/>
            <person name="Kotiranta H."/>
            <person name="LaButti K.M."/>
            <person name="Lechner B.E."/>
            <person name="Liimatainen K."/>
            <person name="Lipzen A."/>
            <person name="Lukacs Z."/>
            <person name="Mihaltcheva S."/>
            <person name="Morgado L.N."/>
            <person name="Niskanen T."/>
            <person name="Noordeloos M.E."/>
            <person name="Ohm R.A."/>
            <person name="Ortiz-Santana B."/>
            <person name="Ovrebo C."/>
            <person name="Racz N."/>
            <person name="Riley R."/>
            <person name="Savchenko A."/>
            <person name="Shiryaev A."/>
            <person name="Soop K."/>
            <person name="Spirin V."/>
            <person name="Szebenyi C."/>
            <person name="Tomsovsky M."/>
            <person name="Tulloss R.E."/>
            <person name="Uehling J."/>
            <person name="Grigoriev I.V."/>
            <person name="Vagvolgyi C."/>
            <person name="Papp T."/>
            <person name="Martin F.M."/>
            <person name="Miettinen O."/>
            <person name="Hibbett D.S."/>
            <person name="Nagy L.G."/>
        </authorList>
    </citation>
    <scope>NUCLEOTIDE SEQUENCE [LARGE SCALE GENOMIC DNA]</scope>
    <source>
        <strain evidence="1 2">CBS 121175</strain>
    </source>
</reference>
<dbReference type="EMBL" id="ML210148">
    <property type="protein sequence ID" value="TFK29770.1"/>
    <property type="molecule type" value="Genomic_DNA"/>
</dbReference>
<name>A0A5C3LAF9_COPMA</name>
<evidence type="ECO:0000313" key="2">
    <source>
        <dbReference type="Proteomes" id="UP000307440"/>
    </source>
</evidence>
<protein>
    <recommendedName>
        <fullName evidence="3">F-box domain-containing protein</fullName>
    </recommendedName>
</protein>
<dbReference type="OrthoDB" id="2788229at2759"/>
<evidence type="ECO:0008006" key="3">
    <source>
        <dbReference type="Google" id="ProtNLM"/>
    </source>
</evidence>
<sequence length="465" mass="51648">MSGGRPQSAMIGHSRDRTVAQLLPPEIIHLVVEGLGNHPQALTTASFIGRDWYAPTRDGLFHTITLGRPGLKLRNDPKTRCQELLSLLTTTPGLSACIRTLRIADTGRNLNRNGTPASRANSLLATSSPLPATLDKLKHLVTLILDGTDAAEWSYVTPEAQKAIYSTFAIPSVRHISIVNFNGIPISPFFENDFSHLISLSFTSFKPDPTEDEPRSSISKSGTSARSLQLKVLLLHHNYADILLSFASRWVSTSGGQPPLTQELRINTMGIKRNFIHNSVHPVHAIWEKIPQAFFDSIRVYDVRNERSSVSRAFGTNDLFKICRFRNLVILKVRLLMDDAVTWRVGTDEHIRHPFYELVAELENGQLKHLEEFKLASNIPFKMLAKRGLVGAPWQKLDKALVPRCPHLQSLHIYLTSDVNPLDGSALLYPNIGSAVSQLQISMPLAFEKGILTVCVYTPASFNGT</sequence>
<organism evidence="1 2">
    <name type="scientific">Coprinopsis marcescibilis</name>
    <name type="common">Agaric fungus</name>
    <name type="synonym">Psathyrella marcescibilis</name>
    <dbReference type="NCBI Taxonomy" id="230819"/>
    <lineage>
        <taxon>Eukaryota</taxon>
        <taxon>Fungi</taxon>
        <taxon>Dikarya</taxon>
        <taxon>Basidiomycota</taxon>
        <taxon>Agaricomycotina</taxon>
        <taxon>Agaricomycetes</taxon>
        <taxon>Agaricomycetidae</taxon>
        <taxon>Agaricales</taxon>
        <taxon>Agaricineae</taxon>
        <taxon>Psathyrellaceae</taxon>
        <taxon>Coprinopsis</taxon>
    </lineage>
</organism>
<proteinExistence type="predicted"/>